<protein>
    <submittedName>
        <fullName evidence="1">Uncharacterized protein</fullName>
    </submittedName>
</protein>
<reference evidence="1" key="1">
    <citation type="submission" date="2020-03" db="EMBL/GenBank/DDBJ databases">
        <title>Castanea mollissima Vanexum genome sequencing.</title>
        <authorList>
            <person name="Staton M."/>
        </authorList>
    </citation>
    <scope>NUCLEOTIDE SEQUENCE</scope>
    <source>
        <tissue evidence="1">Leaf</tissue>
    </source>
</reference>
<dbReference type="Proteomes" id="UP000737018">
    <property type="component" value="Unassembled WGS sequence"/>
</dbReference>
<name>A0A8J4VTN7_9ROSI</name>
<keyword evidence="2" id="KW-1185">Reference proteome</keyword>
<comment type="caution">
    <text evidence="1">The sequence shown here is derived from an EMBL/GenBank/DDBJ whole genome shotgun (WGS) entry which is preliminary data.</text>
</comment>
<organism evidence="1 2">
    <name type="scientific">Castanea mollissima</name>
    <name type="common">Chinese chestnut</name>
    <dbReference type="NCBI Taxonomy" id="60419"/>
    <lineage>
        <taxon>Eukaryota</taxon>
        <taxon>Viridiplantae</taxon>
        <taxon>Streptophyta</taxon>
        <taxon>Embryophyta</taxon>
        <taxon>Tracheophyta</taxon>
        <taxon>Spermatophyta</taxon>
        <taxon>Magnoliopsida</taxon>
        <taxon>eudicotyledons</taxon>
        <taxon>Gunneridae</taxon>
        <taxon>Pentapetalae</taxon>
        <taxon>rosids</taxon>
        <taxon>fabids</taxon>
        <taxon>Fagales</taxon>
        <taxon>Fagaceae</taxon>
        <taxon>Castanea</taxon>
    </lineage>
</organism>
<proteinExistence type="predicted"/>
<gene>
    <name evidence="1" type="ORF">CMV_014647</name>
</gene>
<sequence length="173" mass="20040">MEEFNQTIAQTGESPCHYGLNGVSGDALRSCSAGFVASMLGQLTYLQKTTLMFCLYFDWLLNREDFHRWKYCQYRIRRRLWSKEDVHCLHSMYEETSLQLFKKRDFARTAVFCSNWGFQMGEINVSSSADLVKFKVAPPAEVQSGRVTVRGILTICNSLRNLDYILTVRNLDH</sequence>
<dbReference type="AlphaFoldDB" id="A0A8J4VTN7"/>
<accession>A0A8J4VTN7</accession>
<dbReference type="EMBL" id="JRKL02002061">
    <property type="protein sequence ID" value="KAF3960659.1"/>
    <property type="molecule type" value="Genomic_DNA"/>
</dbReference>
<evidence type="ECO:0000313" key="2">
    <source>
        <dbReference type="Proteomes" id="UP000737018"/>
    </source>
</evidence>
<evidence type="ECO:0000313" key="1">
    <source>
        <dbReference type="EMBL" id="KAF3960659.1"/>
    </source>
</evidence>